<organism evidence="8 9">
    <name type="scientific">Paenibacillus oralis</name>
    <dbReference type="NCBI Taxonomy" id="2490856"/>
    <lineage>
        <taxon>Bacteria</taxon>
        <taxon>Bacillati</taxon>
        <taxon>Bacillota</taxon>
        <taxon>Bacilli</taxon>
        <taxon>Bacillales</taxon>
        <taxon>Paenibacillaceae</taxon>
        <taxon>Paenibacillus</taxon>
    </lineage>
</organism>
<protein>
    <submittedName>
        <fullName evidence="8">PRD domain-containing protein</fullName>
    </submittedName>
</protein>
<keyword evidence="5" id="KW-0804">Transcription</keyword>
<dbReference type="PROSITE" id="PS00654">
    <property type="entry name" value="PRD_1"/>
    <property type="match status" value="1"/>
</dbReference>
<dbReference type="SUPFAM" id="SSF63520">
    <property type="entry name" value="PTS-regulatory domain, PRD"/>
    <property type="match status" value="2"/>
</dbReference>
<keyword evidence="9" id="KW-1185">Reference proteome</keyword>
<dbReference type="InterPro" id="IPR004341">
    <property type="entry name" value="CAT_RNA-bd_dom"/>
</dbReference>
<comment type="similarity">
    <text evidence="6">Belongs to the transcriptional antiterminator BglG family.</text>
</comment>
<feature type="domain" description="PRD" evidence="7">
    <location>
        <begin position="65"/>
        <end position="170"/>
    </location>
</feature>
<dbReference type="PROSITE" id="PS51372">
    <property type="entry name" value="PRD_2"/>
    <property type="match status" value="2"/>
</dbReference>
<evidence type="ECO:0000256" key="3">
    <source>
        <dbReference type="ARBA" id="ARBA00023015"/>
    </source>
</evidence>
<keyword evidence="1" id="KW-0677">Repeat</keyword>
<dbReference type="Pfam" id="PF00874">
    <property type="entry name" value="PRD"/>
    <property type="match status" value="2"/>
</dbReference>
<evidence type="ECO:0000256" key="1">
    <source>
        <dbReference type="ARBA" id="ARBA00022737"/>
    </source>
</evidence>
<accession>A0A3P3U0C4</accession>
<comment type="caution">
    <text evidence="8">The sequence shown here is derived from an EMBL/GenBank/DDBJ whole genome shotgun (WGS) entry which is preliminary data.</text>
</comment>
<dbReference type="OrthoDB" id="9813552at2"/>
<dbReference type="SUPFAM" id="SSF50151">
    <property type="entry name" value="SacY-like RNA-binding domain"/>
    <property type="match status" value="1"/>
</dbReference>
<dbReference type="PANTHER" id="PTHR30185">
    <property type="entry name" value="CRYPTIC BETA-GLUCOSIDE BGL OPERON ANTITERMINATOR"/>
    <property type="match status" value="1"/>
</dbReference>
<evidence type="ECO:0000256" key="4">
    <source>
        <dbReference type="ARBA" id="ARBA00023159"/>
    </source>
</evidence>
<proteinExistence type="inferred from homology"/>
<evidence type="ECO:0000259" key="7">
    <source>
        <dbReference type="PROSITE" id="PS51372"/>
    </source>
</evidence>
<dbReference type="GO" id="GO:0003723">
    <property type="term" value="F:RNA binding"/>
    <property type="evidence" value="ECO:0007669"/>
    <property type="project" value="UniProtKB-KW"/>
</dbReference>
<evidence type="ECO:0000256" key="2">
    <source>
        <dbReference type="ARBA" id="ARBA00022884"/>
    </source>
</evidence>
<sequence>MRIERVLNNNVIIVVNENRKESVIMGKGIAFQKKAGDQVDKDKIEKMFTLDNKGLSEKLQTLLAEIPMEHMEASEKIIQYAKLHLGKILHDSIYVTLTDHISFAIKRAFKGMDIKNPLLWEVKHFYKEEFEVGLEALKMLRQDLGVVLPEDEAAQIALHLVNAELNENMGNMVDITKVMHDVLSIVRKHFGIEYDEESLAYFRFITHLKFFAQRLINGTDITSTDNALFGMVKEQYREAFACVERIKVYIRKTYHRELTNEEMLYLTIHIERVVS</sequence>
<dbReference type="InterPro" id="IPR036650">
    <property type="entry name" value="CAT_RNA-bd_dom_sf"/>
</dbReference>
<dbReference type="InterPro" id="IPR050661">
    <property type="entry name" value="BglG_antiterminators"/>
</dbReference>
<evidence type="ECO:0000313" key="9">
    <source>
        <dbReference type="Proteomes" id="UP000267017"/>
    </source>
</evidence>
<name>A0A3P3U0C4_9BACL</name>
<dbReference type="GO" id="GO:0045893">
    <property type="term" value="P:positive regulation of DNA-templated transcription"/>
    <property type="evidence" value="ECO:0007669"/>
    <property type="project" value="InterPro"/>
</dbReference>
<evidence type="ECO:0000313" key="8">
    <source>
        <dbReference type="EMBL" id="RRJ63366.1"/>
    </source>
</evidence>
<dbReference type="Pfam" id="PF03123">
    <property type="entry name" value="CAT_RBD"/>
    <property type="match status" value="1"/>
</dbReference>
<dbReference type="EMBL" id="RRCN01000001">
    <property type="protein sequence ID" value="RRJ63366.1"/>
    <property type="molecule type" value="Genomic_DNA"/>
</dbReference>
<dbReference type="SMART" id="SM01061">
    <property type="entry name" value="CAT_RBD"/>
    <property type="match status" value="1"/>
</dbReference>
<keyword evidence="3" id="KW-0805">Transcription regulation</keyword>
<gene>
    <name evidence="8" type="ORF">EHV15_10880</name>
</gene>
<evidence type="ECO:0000256" key="5">
    <source>
        <dbReference type="ARBA" id="ARBA00023163"/>
    </source>
</evidence>
<evidence type="ECO:0000256" key="6">
    <source>
        <dbReference type="ARBA" id="ARBA00038510"/>
    </source>
</evidence>
<dbReference type="AlphaFoldDB" id="A0A3P3U0C4"/>
<dbReference type="NCBIfam" id="NF046042">
    <property type="entry name" value="LicT"/>
    <property type="match status" value="1"/>
</dbReference>
<dbReference type="InterPro" id="IPR036634">
    <property type="entry name" value="PRD_sf"/>
</dbReference>
<keyword evidence="4" id="KW-0010">Activator</keyword>
<dbReference type="RefSeq" id="WP_128631209.1">
    <property type="nucleotide sequence ID" value="NZ_RRCN01000001.1"/>
</dbReference>
<feature type="domain" description="PRD" evidence="7">
    <location>
        <begin position="171"/>
        <end position="275"/>
    </location>
</feature>
<dbReference type="Gene3D" id="1.10.1790.10">
    <property type="entry name" value="PRD domain"/>
    <property type="match status" value="2"/>
</dbReference>
<dbReference type="InterPro" id="IPR011608">
    <property type="entry name" value="PRD"/>
</dbReference>
<dbReference type="InterPro" id="IPR001550">
    <property type="entry name" value="Transcrpt_antitermin_CS"/>
</dbReference>
<dbReference type="Gene3D" id="2.30.24.10">
    <property type="entry name" value="CAT RNA-binding domain"/>
    <property type="match status" value="1"/>
</dbReference>
<dbReference type="PANTHER" id="PTHR30185:SF15">
    <property type="entry name" value="CRYPTIC BETA-GLUCOSIDE BGL OPERON ANTITERMINATOR"/>
    <property type="match status" value="1"/>
</dbReference>
<reference evidence="8 9" key="1">
    <citation type="submission" date="2018-11" db="EMBL/GenBank/DDBJ databases">
        <title>Genome sequencing of Paenibacillus sp. KCOM 3021 (= ChDC PVNT-B20).</title>
        <authorList>
            <person name="Kook J.-K."/>
            <person name="Park S.-N."/>
            <person name="Lim Y.K."/>
        </authorList>
    </citation>
    <scope>NUCLEOTIDE SEQUENCE [LARGE SCALE GENOMIC DNA]</scope>
    <source>
        <strain evidence="8 9">KCOM 3021</strain>
    </source>
</reference>
<keyword evidence="2" id="KW-0694">RNA-binding</keyword>
<dbReference type="Proteomes" id="UP000267017">
    <property type="component" value="Unassembled WGS sequence"/>
</dbReference>